<name>A0A2G9YJL5_9BACT</name>
<gene>
    <name evidence="1" type="ORF">COX41_03420</name>
</gene>
<organism evidence="1 2">
    <name type="scientific">Candidatus Sherwoodlollariibacterium unditelluris</name>
    <dbReference type="NCBI Taxonomy" id="1974757"/>
    <lineage>
        <taxon>Bacteria</taxon>
        <taxon>Pseudomonadati</taxon>
        <taxon>Candidatus Omnitrophota</taxon>
        <taxon>Candidatus Sherwoodlollariibacterium</taxon>
    </lineage>
</organism>
<reference evidence="1 2" key="1">
    <citation type="submission" date="2017-09" db="EMBL/GenBank/DDBJ databases">
        <title>Depth-based differentiation of microbial function through sediment-hosted aquifers and enrichment of novel symbionts in the deep terrestrial subsurface.</title>
        <authorList>
            <person name="Probst A.J."/>
            <person name="Ladd B."/>
            <person name="Jarett J.K."/>
            <person name="Geller-Mcgrath D.E."/>
            <person name="Sieber C.M."/>
            <person name="Emerson J.B."/>
            <person name="Anantharaman K."/>
            <person name="Thomas B.C."/>
            <person name="Malmstrom R."/>
            <person name="Stieglmeier M."/>
            <person name="Klingl A."/>
            <person name="Woyke T."/>
            <person name="Ryan C.M."/>
            <person name="Banfield J.F."/>
        </authorList>
    </citation>
    <scope>NUCLEOTIDE SEQUENCE [LARGE SCALE GENOMIC DNA]</scope>
    <source>
        <strain evidence="1">CG23_combo_of_CG06-09_8_20_14_all_41_10</strain>
    </source>
</reference>
<proteinExistence type="predicted"/>
<sequence length="219" mass="24874">MSKLKGLATGIGSLPHQDTDDAMDLIFKYIPNAPFWPQLPSRDVREGMIAQFSENIPCLKVNNSGLYFDPRGKEEALEKFYEKAIAADLDYFKISNVYSLGLYKFYQKLTGPRLEAAEFIKLQVTGPFTFAAAINDENDVALLHDEVLMQVVLKALSMKALWQITMFRRFGKKLIMFIDEPYLGCFGSAYTPINREDVIERLNEFTEGLRADDVLLGVH</sequence>
<accession>A0A2G9YJL5</accession>
<dbReference type="Gene3D" id="3.20.20.210">
    <property type="match status" value="1"/>
</dbReference>
<dbReference type="SUPFAM" id="SSF51726">
    <property type="entry name" value="UROD/MetE-like"/>
    <property type="match status" value="1"/>
</dbReference>
<evidence type="ECO:0000313" key="1">
    <source>
        <dbReference type="EMBL" id="PIP19342.1"/>
    </source>
</evidence>
<evidence type="ECO:0008006" key="3">
    <source>
        <dbReference type="Google" id="ProtNLM"/>
    </source>
</evidence>
<dbReference type="EMBL" id="PCRK01000081">
    <property type="protein sequence ID" value="PIP19342.1"/>
    <property type="molecule type" value="Genomic_DNA"/>
</dbReference>
<dbReference type="AlphaFoldDB" id="A0A2G9YJL5"/>
<evidence type="ECO:0000313" key="2">
    <source>
        <dbReference type="Proteomes" id="UP000231292"/>
    </source>
</evidence>
<dbReference type="InterPro" id="IPR038071">
    <property type="entry name" value="UROD/MetE-like_sf"/>
</dbReference>
<dbReference type="Proteomes" id="UP000231292">
    <property type="component" value="Unassembled WGS sequence"/>
</dbReference>
<comment type="caution">
    <text evidence="1">The sequence shown here is derived from an EMBL/GenBank/DDBJ whole genome shotgun (WGS) entry which is preliminary data.</text>
</comment>
<protein>
    <recommendedName>
        <fullName evidence="3">Methionine synthase</fullName>
    </recommendedName>
</protein>
<feature type="non-terminal residue" evidence="1">
    <location>
        <position position="219"/>
    </location>
</feature>